<protein>
    <recommendedName>
        <fullName evidence="5">C-type lysozyme inhibitor domain-containing protein</fullName>
    </recommendedName>
</protein>
<name>A0A974XXY0_9GAMM</name>
<keyword evidence="2" id="KW-0732">Signal</keyword>
<organism evidence="3 4">
    <name type="scientific">Agrilutibacter solisilvae</name>
    <dbReference type="NCBI Taxonomy" id="2763317"/>
    <lineage>
        <taxon>Bacteria</taxon>
        <taxon>Pseudomonadati</taxon>
        <taxon>Pseudomonadota</taxon>
        <taxon>Gammaproteobacteria</taxon>
        <taxon>Lysobacterales</taxon>
        <taxon>Lysobacteraceae</taxon>
        <taxon>Agrilutibacter</taxon>
    </lineage>
</organism>
<dbReference type="PROSITE" id="PS51257">
    <property type="entry name" value="PROKAR_LIPOPROTEIN"/>
    <property type="match status" value="1"/>
</dbReference>
<dbReference type="EMBL" id="CP071518">
    <property type="protein sequence ID" value="QSX77846.1"/>
    <property type="molecule type" value="Genomic_DNA"/>
</dbReference>
<proteinExistence type="predicted"/>
<dbReference type="AlphaFoldDB" id="A0A974XXY0"/>
<feature type="chain" id="PRO_5037063996" description="C-type lysozyme inhibitor domain-containing protein" evidence="2">
    <location>
        <begin position="28"/>
        <end position="158"/>
    </location>
</feature>
<feature type="compositionally biased region" description="Pro residues" evidence="1">
    <location>
        <begin position="36"/>
        <end position="63"/>
    </location>
</feature>
<dbReference type="Proteomes" id="UP000639274">
    <property type="component" value="Chromosome"/>
</dbReference>
<evidence type="ECO:0000313" key="3">
    <source>
        <dbReference type="EMBL" id="QSX77846.1"/>
    </source>
</evidence>
<evidence type="ECO:0000256" key="2">
    <source>
        <dbReference type="SAM" id="SignalP"/>
    </source>
</evidence>
<feature type="signal peptide" evidence="2">
    <location>
        <begin position="1"/>
        <end position="27"/>
    </location>
</feature>
<accession>A0A974XXY0</accession>
<evidence type="ECO:0008006" key="5">
    <source>
        <dbReference type="Google" id="ProtNLM"/>
    </source>
</evidence>
<keyword evidence="4" id="KW-1185">Reference proteome</keyword>
<feature type="compositionally biased region" description="Low complexity" evidence="1">
    <location>
        <begin position="25"/>
        <end position="35"/>
    </location>
</feature>
<dbReference type="RefSeq" id="WP_200615699.1">
    <property type="nucleotide sequence ID" value="NZ_CP071518.1"/>
</dbReference>
<reference evidence="3 4" key="1">
    <citation type="submission" date="2021-03" db="EMBL/GenBank/DDBJ databases">
        <title>Lysobacter sp. nov. isolated from soil of gangwondo yeongwol, south Korea.</title>
        <authorList>
            <person name="Kim K.R."/>
            <person name="Kim K.H."/>
            <person name="Jeon C.O."/>
        </authorList>
    </citation>
    <scope>NUCLEOTIDE SEQUENCE [LARGE SCALE GENOMIC DNA]</scope>
    <source>
        <strain evidence="3 4">R19</strain>
    </source>
</reference>
<feature type="region of interest" description="Disordered" evidence="1">
    <location>
        <begin position="25"/>
        <end position="66"/>
    </location>
</feature>
<sequence length="158" mass="16099">MKSAAPAITMAAAMAACLLTACMQAPAPSTSTSTQPAPPAAPKPDAPPPAAPPPAPAPTPMPPVEAALPARFQGTWAIDTAACAVPGHESRLVLSGDRVKFHESEGAIRSVAVNGDDVTLVAMLTGEGQTREASYRFSLSGDATLVDRDGGLVRTRCR</sequence>
<dbReference type="KEGG" id="lsf:I8J32_014115"/>
<evidence type="ECO:0000256" key="1">
    <source>
        <dbReference type="SAM" id="MobiDB-lite"/>
    </source>
</evidence>
<evidence type="ECO:0000313" key="4">
    <source>
        <dbReference type="Proteomes" id="UP000639274"/>
    </source>
</evidence>
<gene>
    <name evidence="3" type="ORF">I8J32_014115</name>
</gene>